<dbReference type="Proteomes" id="UP000010552">
    <property type="component" value="Unassembled WGS sequence"/>
</dbReference>
<proteinExistence type="predicted"/>
<organism evidence="1 2">
    <name type="scientific">Pteropus alecto</name>
    <name type="common">Black flying fox</name>
    <dbReference type="NCBI Taxonomy" id="9402"/>
    <lineage>
        <taxon>Eukaryota</taxon>
        <taxon>Metazoa</taxon>
        <taxon>Chordata</taxon>
        <taxon>Craniata</taxon>
        <taxon>Vertebrata</taxon>
        <taxon>Euteleostomi</taxon>
        <taxon>Mammalia</taxon>
        <taxon>Eutheria</taxon>
        <taxon>Laurasiatheria</taxon>
        <taxon>Chiroptera</taxon>
        <taxon>Yinpterochiroptera</taxon>
        <taxon>Pteropodoidea</taxon>
        <taxon>Pteropodidae</taxon>
        <taxon>Pteropodinae</taxon>
        <taxon>Pteropus</taxon>
    </lineage>
</organism>
<dbReference type="AlphaFoldDB" id="L5K2N5"/>
<gene>
    <name evidence="1" type="ORF">PAL_GLEAN10017443</name>
</gene>
<name>L5K2N5_PTEAL</name>
<sequence>MRQAQRCLRELCLPAELLIRTRSSEGETRTNNSSRLCRMATNQGWRVGSRPLMPRGRNSSRLLLAQPPAPSPHAVTPGLWFKFISGLSALPAPPQWLATEQDQGGWM</sequence>
<reference evidence="2" key="1">
    <citation type="journal article" date="2013" name="Science">
        <title>Comparative analysis of bat genomes provides insight into the evolution of flight and immunity.</title>
        <authorList>
            <person name="Zhang G."/>
            <person name="Cowled C."/>
            <person name="Shi Z."/>
            <person name="Huang Z."/>
            <person name="Bishop-Lilly K.A."/>
            <person name="Fang X."/>
            <person name="Wynne J.W."/>
            <person name="Xiong Z."/>
            <person name="Baker M.L."/>
            <person name="Zhao W."/>
            <person name="Tachedjian M."/>
            <person name="Zhu Y."/>
            <person name="Zhou P."/>
            <person name="Jiang X."/>
            <person name="Ng J."/>
            <person name="Yang L."/>
            <person name="Wu L."/>
            <person name="Xiao J."/>
            <person name="Feng Y."/>
            <person name="Chen Y."/>
            <person name="Sun X."/>
            <person name="Zhang Y."/>
            <person name="Marsh G.A."/>
            <person name="Crameri G."/>
            <person name="Broder C.C."/>
            <person name="Frey K.G."/>
            <person name="Wang L.F."/>
            <person name="Wang J."/>
        </authorList>
    </citation>
    <scope>NUCLEOTIDE SEQUENCE [LARGE SCALE GENOMIC DNA]</scope>
</reference>
<evidence type="ECO:0000313" key="2">
    <source>
        <dbReference type="Proteomes" id="UP000010552"/>
    </source>
</evidence>
<dbReference type="InParanoid" id="L5K2N5"/>
<keyword evidence="2" id="KW-1185">Reference proteome</keyword>
<accession>L5K2N5</accession>
<protein>
    <submittedName>
        <fullName evidence="1">Uncharacterized protein</fullName>
    </submittedName>
</protein>
<evidence type="ECO:0000313" key="1">
    <source>
        <dbReference type="EMBL" id="ELK05944.1"/>
    </source>
</evidence>
<dbReference type="EMBL" id="KB031037">
    <property type="protein sequence ID" value="ELK05944.1"/>
    <property type="molecule type" value="Genomic_DNA"/>
</dbReference>